<dbReference type="AlphaFoldDB" id="X1PAZ9"/>
<evidence type="ECO:0000313" key="1">
    <source>
        <dbReference type="EMBL" id="GAI53008.1"/>
    </source>
</evidence>
<sequence length="101" mass="11022">NNAGFPPAPPEAHQRAVGANLRGLAIRTEYARAREVLKVNPYDDDACISLDIALLEAGFLGHAEWCHSESRIPAMFADEPRLLRAWQQGQDAAALEFLAAP</sequence>
<comment type="caution">
    <text evidence="1">The sequence shown here is derived from an EMBL/GenBank/DDBJ whole genome shotgun (WGS) entry which is preliminary data.</text>
</comment>
<name>X1PAZ9_9ZZZZ</name>
<reference evidence="1" key="1">
    <citation type="journal article" date="2014" name="Front. Microbiol.">
        <title>High frequency of phylogenetically diverse reductive dehalogenase-homologous genes in deep subseafloor sedimentary metagenomes.</title>
        <authorList>
            <person name="Kawai M."/>
            <person name="Futagami T."/>
            <person name="Toyoda A."/>
            <person name="Takaki Y."/>
            <person name="Nishi S."/>
            <person name="Hori S."/>
            <person name="Arai W."/>
            <person name="Tsubouchi T."/>
            <person name="Morono Y."/>
            <person name="Uchiyama I."/>
            <person name="Ito T."/>
            <person name="Fujiyama A."/>
            <person name="Inagaki F."/>
            <person name="Takami H."/>
        </authorList>
    </citation>
    <scope>NUCLEOTIDE SEQUENCE</scope>
    <source>
        <strain evidence="1">Expedition CK06-06</strain>
    </source>
</reference>
<proteinExistence type="predicted"/>
<dbReference type="EMBL" id="BARV01035026">
    <property type="protein sequence ID" value="GAI53008.1"/>
    <property type="molecule type" value="Genomic_DNA"/>
</dbReference>
<gene>
    <name evidence="1" type="ORF">S06H3_54715</name>
</gene>
<feature type="non-terminal residue" evidence="1">
    <location>
        <position position="1"/>
    </location>
</feature>
<accession>X1PAZ9</accession>
<protein>
    <submittedName>
        <fullName evidence="1">Uncharacterized protein</fullName>
    </submittedName>
</protein>
<organism evidence="1">
    <name type="scientific">marine sediment metagenome</name>
    <dbReference type="NCBI Taxonomy" id="412755"/>
    <lineage>
        <taxon>unclassified sequences</taxon>
        <taxon>metagenomes</taxon>
        <taxon>ecological metagenomes</taxon>
    </lineage>
</organism>